<gene>
    <name evidence="1" type="ORF">ATJ78_0452</name>
</gene>
<dbReference type="Proteomes" id="UP000221369">
    <property type="component" value="Unassembled WGS sequence"/>
</dbReference>
<evidence type="ECO:0000313" key="2">
    <source>
        <dbReference type="Proteomes" id="UP000221369"/>
    </source>
</evidence>
<evidence type="ECO:0000313" key="1">
    <source>
        <dbReference type="EMBL" id="PFG29545.1"/>
    </source>
</evidence>
<dbReference type="Pfam" id="PF22752">
    <property type="entry name" value="DUF488-N3i"/>
    <property type="match status" value="1"/>
</dbReference>
<name>A0A2A9DTR9_9MICO</name>
<dbReference type="PANTHER" id="PTHR36849:SF1">
    <property type="entry name" value="CYTOPLASMIC PROTEIN"/>
    <property type="match status" value="1"/>
</dbReference>
<dbReference type="OrthoDB" id="9790745at2"/>
<comment type="caution">
    <text evidence="1">The sequence shown here is derived from an EMBL/GenBank/DDBJ whole genome shotgun (WGS) entry which is preliminary data.</text>
</comment>
<accession>A0A2A9DTR9</accession>
<dbReference type="RefSeq" id="WP_098406108.1">
    <property type="nucleotide sequence ID" value="NZ_PDJE01000001.1"/>
</dbReference>
<protein>
    <submittedName>
        <fullName evidence="1">Uncharacterized protein YeaO (DUF488 family)</fullName>
    </submittedName>
</protein>
<dbReference type="InterPro" id="IPR052552">
    <property type="entry name" value="YeaO-like"/>
</dbReference>
<organism evidence="1 2">
    <name type="scientific">Paramicrobacterium agarici</name>
    <dbReference type="NCBI Taxonomy" id="630514"/>
    <lineage>
        <taxon>Bacteria</taxon>
        <taxon>Bacillati</taxon>
        <taxon>Actinomycetota</taxon>
        <taxon>Actinomycetes</taxon>
        <taxon>Micrococcales</taxon>
        <taxon>Microbacteriaceae</taxon>
        <taxon>Paramicrobacterium</taxon>
    </lineage>
</organism>
<reference evidence="1 2" key="1">
    <citation type="submission" date="2017-10" db="EMBL/GenBank/DDBJ databases">
        <title>Sequencing the genomes of 1000 actinobacteria strains.</title>
        <authorList>
            <person name="Klenk H.-P."/>
        </authorList>
    </citation>
    <scope>NUCLEOTIDE SEQUENCE [LARGE SCALE GENOMIC DNA]</scope>
    <source>
        <strain evidence="1 2">DSM 21798</strain>
    </source>
</reference>
<proteinExistence type="predicted"/>
<dbReference type="PANTHER" id="PTHR36849">
    <property type="entry name" value="CYTOPLASMIC PROTEIN-RELATED"/>
    <property type="match status" value="1"/>
</dbReference>
<sequence>MGVEIKRVYEDAAKADGFRVLVDRLWPRGVKKEAAELDAWLKDVAPSADLRTWWNHDPDRMDEFEQRYRSELDENDAVDELRGIVDTHGSVTLVYGAKDTHVNHARVLRDYLRD</sequence>
<dbReference type="AlphaFoldDB" id="A0A2A9DTR9"/>
<keyword evidence="2" id="KW-1185">Reference proteome</keyword>
<dbReference type="EMBL" id="PDJE01000001">
    <property type="protein sequence ID" value="PFG29545.1"/>
    <property type="molecule type" value="Genomic_DNA"/>
</dbReference>